<evidence type="ECO:0000256" key="7">
    <source>
        <dbReference type="ARBA" id="ARBA00023145"/>
    </source>
</evidence>
<comment type="caution">
    <text evidence="15">The sequence shown here is derived from an EMBL/GenBank/DDBJ whole genome shotgun (WGS) entry which is preliminary data.</text>
</comment>
<keyword evidence="3 12" id="KW-0732">Signal</keyword>
<dbReference type="InterPro" id="IPR033116">
    <property type="entry name" value="TRYPSIN_SER"/>
</dbReference>
<comment type="similarity">
    <text evidence="10 12">Belongs to the peptidase S1 family. CLIP subfamily.</text>
</comment>
<dbReference type="AlphaFoldDB" id="A0AAD4K122"/>
<dbReference type="GO" id="GO:0004252">
    <property type="term" value="F:serine-type endopeptidase activity"/>
    <property type="evidence" value="ECO:0007669"/>
    <property type="project" value="UniProtKB-UniRule"/>
</dbReference>
<evidence type="ECO:0000256" key="4">
    <source>
        <dbReference type="ARBA" id="ARBA00022801"/>
    </source>
</evidence>
<protein>
    <recommendedName>
        <fullName evidence="12">CLIP domain-containing serine protease</fullName>
        <ecNumber evidence="11">3.4.21.-</ecNumber>
    </recommendedName>
</protein>
<keyword evidence="12" id="KW-0964">Secreted</keyword>
<accession>A0AAD4K122</accession>
<dbReference type="InterPro" id="IPR043504">
    <property type="entry name" value="Peptidase_S1_PA_chymotrypsin"/>
</dbReference>
<evidence type="ECO:0000256" key="11">
    <source>
        <dbReference type="RuleBase" id="RU363034"/>
    </source>
</evidence>
<keyword evidence="2" id="KW-0479">Metal-binding</keyword>
<dbReference type="Gene3D" id="2.40.10.10">
    <property type="entry name" value="Trypsin-like serine proteases"/>
    <property type="match status" value="2"/>
</dbReference>
<feature type="domain" description="Clip" evidence="14">
    <location>
        <begin position="25"/>
        <end position="80"/>
    </location>
</feature>
<dbReference type="EC" id="3.4.21.-" evidence="11"/>
<keyword evidence="4 11" id="KW-0378">Hydrolase</keyword>
<dbReference type="EMBL" id="JAJJHW010002585">
    <property type="protein sequence ID" value="KAH8370965.1"/>
    <property type="molecule type" value="Genomic_DNA"/>
</dbReference>
<dbReference type="Pfam" id="PF12032">
    <property type="entry name" value="CLIP"/>
    <property type="match status" value="1"/>
</dbReference>
<dbReference type="FunFam" id="2.40.10.10:FF:000028">
    <property type="entry name" value="Serine protease easter"/>
    <property type="match status" value="1"/>
</dbReference>
<sequence>MRASLLIFALTLATTLQLSLGQDVSCTRGDGKPGYCMRKSQCPKISNMIKQRRLRNSYTPEEITYILNSVCPGSKELVCCEDDEKVAEGLQMLRDQECGVFSFAKTFGGSEVELMSRPWMVYLTINNNSTTHMCGGTLIHKRYVLTAAHCFNGRTLHSMRLGEHNLLTEPDCKVKRGRMVCAPRVVHIQRGQIFQHEEFFKRALAHDIALIKLPQDVVFTNSVRPICLPVNETLQELATTMDKFFVAGWGHVRPNVPSTLLTETIVPNLNMTDCYNSFNGISPLTTSLLCAGDVRHDSCSGDSGGPLSHVTELYNGVQRFVQFGITSFGSPKCGDHHPGVYTKVGSYMRWIAYKIATK</sequence>
<dbReference type="GO" id="GO:0005576">
    <property type="term" value="C:extracellular region"/>
    <property type="evidence" value="ECO:0007669"/>
    <property type="project" value="UniProtKB-SubCell"/>
</dbReference>
<keyword evidence="6" id="KW-0106">Calcium</keyword>
<evidence type="ECO:0000256" key="3">
    <source>
        <dbReference type="ARBA" id="ARBA00022729"/>
    </source>
</evidence>
<dbReference type="InterPro" id="IPR001314">
    <property type="entry name" value="Peptidase_S1A"/>
</dbReference>
<keyword evidence="9" id="KW-0325">Glycoprotein</keyword>
<dbReference type="PRINTS" id="PR00722">
    <property type="entry name" value="CHYMOTRYPSIN"/>
</dbReference>
<dbReference type="InterPro" id="IPR018114">
    <property type="entry name" value="TRYPSIN_HIS"/>
</dbReference>
<keyword evidence="8" id="KW-1015">Disulfide bond</keyword>
<comment type="subcellular location">
    <subcellularLocation>
        <location evidence="12">Secreted</location>
    </subcellularLocation>
</comment>
<evidence type="ECO:0000256" key="10">
    <source>
        <dbReference type="ARBA" id="ARBA00024195"/>
    </source>
</evidence>
<dbReference type="Pfam" id="PF00089">
    <property type="entry name" value="Trypsin"/>
    <property type="match status" value="1"/>
</dbReference>
<evidence type="ECO:0000256" key="5">
    <source>
        <dbReference type="ARBA" id="ARBA00022825"/>
    </source>
</evidence>
<evidence type="ECO:0000313" key="16">
    <source>
        <dbReference type="Proteomes" id="UP001200034"/>
    </source>
</evidence>
<keyword evidence="5 11" id="KW-0720">Serine protease</keyword>
<feature type="signal peptide" evidence="12">
    <location>
        <begin position="1"/>
        <end position="21"/>
    </location>
</feature>
<dbReference type="FunFam" id="2.40.10.10:FF:000078">
    <property type="entry name" value="Serine protease H137"/>
    <property type="match status" value="1"/>
</dbReference>
<dbReference type="Gene3D" id="3.30.1640.30">
    <property type="match status" value="1"/>
</dbReference>
<evidence type="ECO:0000256" key="2">
    <source>
        <dbReference type="ARBA" id="ARBA00022723"/>
    </source>
</evidence>
<feature type="chain" id="PRO_5041776415" description="CLIP domain-containing serine protease" evidence="12">
    <location>
        <begin position="22"/>
        <end position="358"/>
    </location>
</feature>
<name>A0AAD4K122_9MUSC</name>
<dbReference type="GO" id="GO:0046872">
    <property type="term" value="F:metal ion binding"/>
    <property type="evidence" value="ECO:0007669"/>
    <property type="project" value="UniProtKB-KW"/>
</dbReference>
<organism evidence="15 16">
    <name type="scientific">Drosophila rubida</name>
    <dbReference type="NCBI Taxonomy" id="30044"/>
    <lineage>
        <taxon>Eukaryota</taxon>
        <taxon>Metazoa</taxon>
        <taxon>Ecdysozoa</taxon>
        <taxon>Arthropoda</taxon>
        <taxon>Hexapoda</taxon>
        <taxon>Insecta</taxon>
        <taxon>Pterygota</taxon>
        <taxon>Neoptera</taxon>
        <taxon>Endopterygota</taxon>
        <taxon>Diptera</taxon>
        <taxon>Brachycera</taxon>
        <taxon>Muscomorpha</taxon>
        <taxon>Ephydroidea</taxon>
        <taxon>Drosophilidae</taxon>
        <taxon>Drosophila</taxon>
    </lineage>
</organism>
<keyword evidence="7" id="KW-0865">Zymogen</keyword>
<proteinExistence type="inferred from homology"/>
<dbReference type="InterPro" id="IPR051487">
    <property type="entry name" value="Ser/Thr_Proteases_Immune/Dev"/>
</dbReference>
<dbReference type="PROSITE" id="PS50240">
    <property type="entry name" value="TRYPSIN_DOM"/>
    <property type="match status" value="1"/>
</dbReference>
<gene>
    <name evidence="15" type="ORF">KR093_005696</name>
</gene>
<evidence type="ECO:0000256" key="12">
    <source>
        <dbReference type="RuleBase" id="RU366078"/>
    </source>
</evidence>
<dbReference type="InterPro" id="IPR009003">
    <property type="entry name" value="Peptidase_S1_PA"/>
</dbReference>
<evidence type="ECO:0000256" key="6">
    <source>
        <dbReference type="ARBA" id="ARBA00022837"/>
    </source>
</evidence>
<dbReference type="InterPro" id="IPR022700">
    <property type="entry name" value="CLIP"/>
</dbReference>
<evidence type="ECO:0000256" key="1">
    <source>
        <dbReference type="ARBA" id="ARBA00022670"/>
    </source>
</evidence>
<dbReference type="PANTHER" id="PTHR24256">
    <property type="entry name" value="TRYPTASE-RELATED"/>
    <property type="match status" value="1"/>
</dbReference>
<dbReference type="SMART" id="SM00020">
    <property type="entry name" value="Tryp_SPc"/>
    <property type="match status" value="1"/>
</dbReference>
<dbReference type="CDD" id="cd00190">
    <property type="entry name" value="Tryp_SPc"/>
    <property type="match status" value="1"/>
</dbReference>
<dbReference type="GO" id="GO:0051604">
    <property type="term" value="P:protein maturation"/>
    <property type="evidence" value="ECO:0007669"/>
    <property type="project" value="UniProtKB-ARBA"/>
</dbReference>
<evidence type="ECO:0000259" key="13">
    <source>
        <dbReference type="PROSITE" id="PS50240"/>
    </source>
</evidence>
<dbReference type="InterPro" id="IPR038565">
    <property type="entry name" value="CLIP_sf"/>
</dbReference>
<dbReference type="GO" id="GO:0006508">
    <property type="term" value="P:proteolysis"/>
    <property type="evidence" value="ECO:0007669"/>
    <property type="project" value="UniProtKB-KW"/>
</dbReference>
<keyword evidence="16" id="KW-1185">Reference proteome</keyword>
<dbReference type="SMART" id="SM00680">
    <property type="entry name" value="CLIP"/>
    <property type="match status" value="1"/>
</dbReference>
<feature type="domain" description="Peptidase S1" evidence="13">
    <location>
        <begin position="106"/>
        <end position="356"/>
    </location>
</feature>
<comment type="domain">
    <text evidence="12">The clip domain consists of 35-55 residues which are 'knitted' together usually by 3 conserved disulfide bonds forming a clip-like compact structure.</text>
</comment>
<evidence type="ECO:0000256" key="8">
    <source>
        <dbReference type="ARBA" id="ARBA00023157"/>
    </source>
</evidence>
<evidence type="ECO:0000313" key="15">
    <source>
        <dbReference type="EMBL" id="KAH8370965.1"/>
    </source>
</evidence>
<reference evidence="15" key="1">
    <citation type="journal article" date="2021" name="Mol. Ecol. Resour.">
        <title>Phylogenomic analyses of the genus Drosophila reveals genomic signals of climate adaptation.</title>
        <authorList>
            <person name="Li F."/>
            <person name="Rane R.V."/>
            <person name="Luria V."/>
            <person name="Xiong Z."/>
            <person name="Chen J."/>
            <person name="Li Z."/>
            <person name="Catullo R.A."/>
            <person name="Griffin P.C."/>
            <person name="Schiffer M."/>
            <person name="Pearce S."/>
            <person name="Lee S.F."/>
            <person name="McElroy K."/>
            <person name="Stocker A."/>
            <person name="Shirriffs J."/>
            <person name="Cockerell F."/>
            <person name="Coppin C."/>
            <person name="Sgro C.M."/>
            <person name="Karger A."/>
            <person name="Cain J.W."/>
            <person name="Weber J.A."/>
            <person name="Santpere G."/>
            <person name="Kirschner M.W."/>
            <person name="Hoffmann A.A."/>
            <person name="Oakeshott J.G."/>
            <person name="Zhang G."/>
        </authorList>
    </citation>
    <scope>NUCLEOTIDE SEQUENCE</scope>
    <source>
        <strain evidence="15">BGI-SZ-2011g</strain>
    </source>
</reference>
<dbReference type="SUPFAM" id="SSF50494">
    <property type="entry name" value="Trypsin-like serine proteases"/>
    <property type="match status" value="1"/>
</dbReference>
<evidence type="ECO:0000259" key="14">
    <source>
        <dbReference type="PROSITE" id="PS51888"/>
    </source>
</evidence>
<dbReference type="PROSITE" id="PS51888">
    <property type="entry name" value="CLIP"/>
    <property type="match status" value="1"/>
</dbReference>
<dbReference type="InterPro" id="IPR001254">
    <property type="entry name" value="Trypsin_dom"/>
</dbReference>
<keyword evidence="1 11" id="KW-0645">Protease</keyword>
<dbReference type="Proteomes" id="UP001200034">
    <property type="component" value="Unassembled WGS sequence"/>
</dbReference>
<dbReference type="PROSITE" id="PS00134">
    <property type="entry name" value="TRYPSIN_HIS"/>
    <property type="match status" value="1"/>
</dbReference>
<evidence type="ECO:0000256" key="9">
    <source>
        <dbReference type="ARBA" id="ARBA00023180"/>
    </source>
</evidence>
<dbReference type="PROSITE" id="PS00135">
    <property type="entry name" value="TRYPSIN_SER"/>
    <property type="match status" value="1"/>
</dbReference>